<name>A0A0F9JF89_9ZZZZ</name>
<evidence type="ECO:0000313" key="1">
    <source>
        <dbReference type="EMBL" id="KKM60961.1"/>
    </source>
</evidence>
<comment type="caution">
    <text evidence="1">The sequence shown here is derived from an EMBL/GenBank/DDBJ whole genome shotgun (WGS) entry which is preliminary data.</text>
</comment>
<gene>
    <name evidence="1" type="ORF">LCGC14_1536620</name>
</gene>
<proteinExistence type="predicted"/>
<protein>
    <submittedName>
        <fullName evidence="1">Uncharacterized protein</fullName>
    </submittedName>
</protein>
<reference evidence="1" key="1">
    <citation type="journal article" date="2015" name="Nature">
        <title>Complex archaea that bridge the gap between prokaryotes and eukaryotes.</title>
        <authorList>
            <person name="Spang A."/>
            <person name="Saw J.H."/>
            <person name="Jorgensen S.L."/>
            <person name="Zaremba-Niedzwiedzka K."/>
            <person name="Martijn J."/>
            <person name="Lind A.E."/>
            <person name="van Eijk R."/>
            <person name="Schleper C."/>
            <person name="Guy L."/>
            <person name="Ettema T.J."/>
        </authorList>
    </citation>
    <scope>NUCLEOTIDE SEQUENCE</scope>
</reference>
<dbReference type="InterPro" id="IPR012337">
    <property type="entry name" value="RNaseH-like_sf"/>
</dbReference>
<dbReference type="Gene3D" id="3.30.420.10">
    <property type="entry name" value="Ribonuclease H-like superfamily/Ribonuclease H"/>
    <property type="match status" value="1"/>
</dbReference>
<sequence length="202" mass="23456">MVFEFLKDIGNYQDRVIGRDDINGITISTAFTSDEGFETALVDSKGVHPIERYSSKEEAIVGHKKWKEKMQKPPKKIIELGAWGIVPEKEIEKWDSASSDSFSSEKFYFYAHNDAIWTYQLYEVISHRLKKENLEHIAGIEMEFQRVLTEMEINGVLIDIGKLREFQKEVPTILESLRIEMCELLGVECYYNTNLFGEKELC</sequence>
<dbReference type="GO" id="GO:0003676">
    <property type="term" value="F:nucleic acid binding"/>
    <property type="evidence" value="ECO:0007669"/>
    <property type="project" value="InterPro"/>
</dbReference>
<dbReference type="SUPFAM" id="SSF53098">
    <property type="entry name" value="Ribonuclease H-like"/>
    <property type="match status" value="1"/>
</dbReference>
<accession>A0A0F9JF89</accession>
<feature type="non-terminal residue" evidence="1">
    <location>
        <position position="202"/>
    </location>
</feature>
<dbReference type="AlphaFoldDB" id="A0A0F9JF89"/>
<organism evidence="1">
    <name type="scientific">marine sediment metagenome</name>
    <dbReference type="NCBI Taxonomy" id="412755"/>
    <lineage>
        <taxon>unclassified sequences</taxon>
        <taxon>metagenomes</taxon>
        <taxon>ecological metagenomes</taxon>
    </lineage>
</organism>
<dbReference type="EMBL" id="LAZR01011579">
    <property type="protein sequence ID" value="KKM60961.1"/>
    <property type="molecule type" value="Genomic_DNA"/>
</dbReference>
<dbReference type="InterPro" id="IPR036397">
    <property type="entry name" value="RNaseH_sf"/>
</dbReference>